<comment type="caution">
    <text evidence="11">The sequence shown here is derived from an EMBL/GenBank/DDBJ whole genome shotgun (WGS) entry which is preliminary data.</text>
</comment>
<evidence type="ECO:0000256" key="6">
    <source>
        <dbReference type="ARBA" id="ARBA00047761"/>
    </source>
</evidence>
<dbReference type="CDD" id="cd07414">
    <property type="entry name" value="MPP_PP1_PPKL"/>
    <property type="match status" value="1"/>
</dbReference>
<protein>
    <recommendedName>
        <fullName evidence="8">Serine/threonine-protein phosphatase</fullName>
        <ecNumber evidence="8">3.1.3.16</ecNumber>
    </recommendedName>
</protein>
<dbReference type="InterPro" id="IPR006186">
    <property type="entry name" value="Ser/Thr-sp_prot-phosphatase"/>
</dbReference>
<comment type="cofactor">
    <cofactor evidence="1">
        <name>Mn(2+)</name>
        <dbReference type="ChEBI" id="CHEBI:29035"/>
    </cofactor>
</comment>
<dbReference type="InterPro" id="IPR050341">
    <property type="entry name" value="PP1_catalytic_subunit"/>
</dbReference>
<keyword evidence="4" id="KW-0904">Protein phosphatase</keyword>
<keyword evidence="12" id="KW-1185">Reference proteome</keyword>
<dbReference type="Proteomes" id="UP000636479">
    <property type="component" value="Unassembled WGS sequence"/>
</dbReference>
<gene>
    <name evidence="11" type="ORF">MIND_01342800</name>
</gene>
<dbReference type="RefSeq" id="XP_037213866.1">
    <property type="nucleotide sequence ID" value="XM_037369870.1"/>
</dbReference>
<dbReference type="GO" id="GO:0046872">
    <property type="term" value="F:metal ion binding"/>
    <property type="evidence" value="ECO:0007669"/>
    <property type="project" value="UniProtKB-KW"/>
</dbReference>
<evidence type="ECO:0000256" key="1">
    <source>
        <dbReference type="ARBA" id="ARBA00001936"/>
    </source>
</evidence>
<evidence type="ECO:0000256" key="2">
    <source>
        <dbReference type="ARBA" id="ARBA00022723"/>
    </source>
</evidence>
<feature type="region of interest" description="Disordered" evidence="9">
    <location>
        <begin position="308"/>
        <end position="337"/>
    </location>
</feature>
<dbReference type="GO" id="GO:0007059">
    <property type="term" value="P:chromosome segregation"/>
    <property type="evidence" value="ECO:0007669"/>
    <property type="project" value="TreeGrafter"/>
</dbReference>
<dbReference type="PROSITE" id="PS00125">
    <property type="entry name" value="SER_THR_PHOSPHATASE"/>
    <property type="match status" value="1"/>
</dbReference>
<evidence type="ECO:0000256" key="5">
    <source>
        <dbReference type="ARBA" id="ARBA00023211"/>
    </source>
</evidence>
<sequence>MASNDGEVDVDSIIERLLLVRGFRPGKEVKLAEHEIQYLCRSAREVMMDQPILLELEAPLKVCGDTHGQYYDLLRLFEYGGFPPKANYLFLGDYVDRGKHSLETICLLLAYKVKYPENFFLLRGNHESASINRIYGFYDECKRRYNIKIWKAFIDCFNCFPIAALIDDRIFAMHGGLSPDLQSMDQIRRIIRPTDVPDTGILSDLLWSDPDSTVRGWGENDRGISFTFGPDVVARFLQKHDLDLIARGHQVVEDGYEFFAKRHLVTIFSAPNYGGEFDNAGGMMSIDESLLCSFQILRPASKKSIFTMGNVKGGKEKSSRKAGSKTEVPVAGPSKSK</sequence>
<dbReference type="PRINTS" id="PR00114">
    <property type="entry name" value="STPHPHTASE"/>
</dbReference>
<name>A0A8H6S0X2_9AGAR</name>
<evidence type="ECO:0000256" key="3">
    <source>
        <dbReference type="ARBA" id="ARBA00022801"/>
    </source>
</evidence>
<evidence type="ECO:0000313" key="11">
    <source>
        <dbReference type="EMBL" id="KAF7290288.1"/>
    </source>
</evidence>
<dbReference type="GO" id="GO:0005737">
    <property type="term" value="C:cytoplasm"/>
    <property type="evidence" value="ECO:0007669"/>
    <property type="project" value="TreeGrafter"/>
</dbReference>
<evidence type="ECO:0000313" key="12">
    <source>
        <dbReference type="Proteomes" id="UP000636479"/>
    </source>
</evidence>
<dbReference type="Pfam" id="PF16891">
    <property type="entry name" value="STPPase_N"/>
    <property type="match status" value="1"/>
</dbReference>
<dbReference type="FunFam" id="3.60.21.10:FF:000026">
    <property type="entry name" value="Serine/threonine-protein phosphatase"/>
    <property type="match status" value="1"/>
</dbReference>
<organism evidence="11 12">
    <name type="scientific">Mycena indigotica</name>
    <dbReference type="NCBI Taxonomy" id="2126181"/>
    <lineage>
        <taxon>Eukaryota</taxon>
        <taxon>Fungi</taxon>
        <taxon>Dikarya</taxon>
        <taxon>Basidiomycota</taxon>
        <taxon>Agaricomycotina</taxon>
        <taxon>Agaricomycetes</taxon>
        <taxon>Agaricomycetidae</taxon>
        <taxon>Agaricales</taxon>
        <taxon>Marasmiineae</taxon>
        <taxon>Mycenaceae</taxon>
        <taxon>Mycena</taxon>
    </lineage>
</organism>
<dbReference type="SUPFAM" id="SSF56300">
    <property type="entry name" value="Metallo-dependent phosphatases"/>
    <property type="match status" value="1"/>
</dbReference>
<dbReference type="AlphaFoldDB" id="A0A8H6S0X2"/>
<dbReference type="EMBL" id="JACAZF010000015">
    <property type="protein sequence ID" value="KAF7290288.1"/>
    <property type="molecule type" value="Genomic_DNA"/>
</dbReference>
<dbReference type="GO" id="GO:0005634">
    <property type="term" value="C:nucleus"/>
    <property type="evidence" value="ECO:0007669"/>
    <property type="project" value="TreeGrafter"/>
</dbReference>
<dbReference type="OrthoDB" id="1930084at2759"/>
<evidence type="ECO:0000259" key="10">
    <source>
        <dbReference type="PROSITE" id="PS00125"/>
    </source>
</evidence>
<dbReference type="SMART" id="SM00156">
    <property type="entry name" value="PP2Ac"/>
    <property type="match status" value="1"/>
</dbReference>
<reference evidence="11" key="1">
    <citation type="submission" date="2020-05" db="EMBL/GenBank/DDBJ databases">
        <title>Mycena genomes resolve the evolution of fungal bioluminescence.</title>
        <authorList>
            <person name="Tsai I.J."/>
        </authorList>
    </citation>
    <scope>NUCLEOTIDE SEQUENCE</scope>
    <source>
        <strain evidence="11">171206Taipei</strain>
    </source>
</reference>
<dbReference type="PANTHER" id="PTHR11668:SF300">
    <property type="entry name" value="SERINE_THREONINE-PROTEIN PHOSPHATASE"/>
    <property type="match status" value="1"/>
</dbReference>
<evidence type="ECO:0000256" key="4">
    <source>
        <dbReference type="ARBA" id="ARBA00022912"/>
    </source>
</evidence>
<accession>A0A8H6S0X2</accession>
<proteinExistence type="inferred from homology"/>
<evidence type="ECO:0000256" key="7">
    <source>
        <dbReference type="ARBA" id="ARBA00048336"/>
    </source>
</evidence>
<comment type="catalytic activity">
    <reaction evidence="7 8">
        <text>O-phospho-L-threonyl-[protein] + H2O = L-threonyl-[protein] + phosphate</text>
        <dbReference type="Rhea" id="RHEA:47004"/>
        <dbReference type="Rhea" id="RHEA-COMP:11060"/>
        <dbReference type="Rhea" id="RHEA-COMP:11605"/>
        <dbReference type="ChEBI" id="CHEBI:15377"/>
        <dbReference type="ChEBI" id="CHEBI:30013"/>
        <dbReference type="ChEBI" id="CHEBI:43474"/>
        <dbReference type="ChEBI" id="CHEBI:61977"/>
        <dbReference type="EC" id="3.1.3.16"/>
    </reaction>
</comment>
<evidence type="ECO:0000256" key="9">
    <source>
        <dbReference type="SAM" id="MobiDB-lite"/>
    </source>
</evidence>
<dbReference type="GO" id="GO:0004722">
    <property type="term" value="F:protein serine/threonine phosphatase activity"/>
    <property type="evidence" value="ECO:0007669"/>
    <property type="project" value="UniProtKB-EC"/>
</dbReference>
<dbReference type="PANTHER" id="PTHR11668">
    <property type="entry name" value="SERINE/THREONINE PROTEIN PHOSPHATASE"/>
    <property type="match status" value="1"/>
</dbReference>
<keyword evidence="5" id="KW-0464">Manganese</keyword>
<keyword evidence="3 8" id="KW-0378">Hydrolase</keyword>
<dbReference type="GO" id="GO:0007346">
    <property type="term" value="P:regulation of mitotic cell cycle"/>
    <property type="evidence" value="ECO:0007669"/>
    <property type="project" value="TreeGrafter"/>
</dbReference>
<dbReference type="InterPro" id="IPR029052">
    <property type="entry name" value="Metallo-depent_PP-like"/>
</dbReference>
<feature type="domain" description="Serine/threonine specific protein phosphatases" evidence="10">
    <location>
        <begin position="122"/>
        <end position="127"/>
    </location>
</feature>
<dbReference type="Pfam" id="PF00149">
    <property type="entry name" value="Metallophos"/>
    <property type="match status" value="1"/>
</dbReference>
<dbReference type="Gene3D" id="3.60.21.10">
    <property type="match status" value="1"/>
</dbReference>
<comment type="similarity">
    <text evidence="8">Belongs to the PPP phosphatase family.</text>
</comment>
<dbReference type="InterPro" id="IPR004843">
    <property type="entry name" value="Calcineurin-like_PHP"/>
</dbReference>
<dbReference type="EC" id="3.1.3.16" evidence="8"/>
<dbReference type="InterPro" id="IPR031675">
    <property type="entry name" value="STPPase_N"/>
</dbReference>
<dbReference type="GeneID" id="59352386"/>
<evidence type="ECO:0000256" key="8">
    <source>
        <dbReference type="RuleBase" id="RU004273"/>
    </source>
</evidence>
<keyword evidence="2" id="KW-0479">Metal-binding</keyword>
<comment type="catalytic activity">
    <reaction evidence="6">
        <text>O-phospho-L-seryl-[protein] + H2O = L-seryl-[protein] + phosphate</text>
        <dbReference type="Rhea" id="RHEA:20629"/>
        <dbReference type="Rhea" id="RHEA-COMP:9863"/>
        <dbReference type="Rhea" id="RHEA-COMP:11604"/>
        <dbReference type="ChEBI" id="CHEBI:15377"/>
        <dbReference type="ChEBI" id="CHEBI:29999"/>
        <dbReference type="ChEBI" id="CHEBI:43474"/>
        <dbReference type="ChEBI" id="CHEBI:83421"/>
        <dbReference type="EC" id="3.1.3.16"/>
    </reaction>
</comment>